<protein>
    <recommendedName>
        <fullName evidence="1">GP-PDE domain-containing protein</fullName>
    </recommendedName>
</protein>
<dbReference type="GO" id="GO:0008081">
    <property type="term" value="F:phosphoric diester hydrolase activity"/>
    <property type="evidence" value="ECO:0007669"/>
    <property type="project" value="InterPro"/>
</dbReference>
<dbReference type="PROSITE" id="PS50007">
    <property type="entry name" value="PIPLC_X_DOMAIN"/>
    <property type="match status" value="1"/>
</dbReference>
<gene>
    <name evidence="2" type="ORF">JET14_17200</name>
</gene>
<dbReference type="PANTHER" id="PTHR46211:SF14">
    <property type="entry name" value="GLYCEROPHOSPHODIESTER PHOSPHODIESTERASE"/>
    <property type="match status" value="1"/>
</dbReference>
<reference evidence="2 3" key="1">
    <citation type="submission" date="2020-12" db="EMBL/GenBank/DDBJ databases">
        <authorList>
            <person name="Zheng R.K."/>
            <person name="Sun C.M."/>
        </authorList>
    </citation>
    <scope>NUCLEOTIDE SEQUENCE [LARGE SCALE GENOMIC DNA]</scope>
    <source>
        <strain evidence="2 3">ZRK001</strain>
    </source>
</reference>
<dbReference type="Gene3D" id="3.20.20.190">
    <property type="entry name" value="Phosphatidylinositol (PI) phosphodiesterase"/>
    <property type="match status" value="2"/>
</dbReference>
<dbReference type="KEGG" id="mlut:JET14_17200"/>
<dbReference type="GO" id="GO:0006629">
    <property type="term" value="P:lipid metabolic process"/>
    <property type="evidence" value="ECO:0007669"/>
    <property type="project" value="InterPro"/>
</dbReference>
<dbReference type="InterPro" id="IPR017946">
    <property type="entry name" value="PLC-like_Pdiesterase_TIM-brl"/>
</dbReference>
<dbReference type="InterPro" id="IPR030395">
    <property type="entry name" value="GP_PDE_dom"/>
</dbReference>
<dbReference type="PROSITE" id="PS51704">
    <property type="entry name" value="GP_PDE"/>
    <property type="match status" value="2"/>
</dbReference>
<dbReference type="CDD" id="cd08556">
    <property type="entry name" value="GDPD"/>
    <property type="match status" value="1"/>
</dbReference>
<proteinExistence type="predicted"/>
<feature type="domain" description="GP-PDE" evidence="1">
    <location>
        <begin position="252"/>
        <end position="481"/>
    </location>
</feature>
<dbReference type="CDD" id="cd08566">
    <property type="entry name" value="GDPD_AtGDE_like"/>
    <property type="match status" value="1"/>
</dbReference>
<accession>A0A7T7KKT6</accession>
<name>A0A7T7KKT6_9HYPH</name>
<dbReference type="EMBL" id="CP066786">
    <property type="protein sequence ID" value="QQM30006.1"/>
    <property type="molecule type" value="Genomic_DNA"/>
</dbReference>
<feature type="domain" description="GP-PDE" evidence="1">
    <location>
        <begin position="18"/>
        <end position="245"/>
    </location>
</feature>
<dbReference type="Proteomes" id="UP000596083">
    <property type="component" value="Chromosome"/>
</dbReference>
<evidence type="ECO:0000313" key="2">
    <source>
        <dbReference type="EMBL" id="QQM30006.1"/>
    </source>
</evidence>
<organism evidence="2 3">
    <name type="scientific">Martelella lutilitoris</name>
    <dbReference type="NCBI Taxonomy" id="2583532"/>
    <lineage>
        <taxon>Bacteria</taxon>
        <taxon>Pseudomonadati</taxon>
        <taxon>Pseudomonadota</taxon>
        <taxon>Alphaproteobacteria</taxon>
        <taxon>Hyphomicrobiales</taxon>
        <taxon>Aurantimonadaceae</taxon>
        <taxon>Martelella</taxon>
    </lineage>
</organism>
<evidence type="ECO:0000259" key="1">
    <source>
        <dbReference type="PROSITE" id="PS51704"/>
    </source>
</evidence>
<sequence>MTRRSENTIPWPLATGEPACIAHRGASAHAPENTLAAFRVAAELGTEMWEIDVQLTADDVPVIAHDAKLKRIAGIDRAIADLRFERLRDLAPDIPTLGETLDLAASLDQALYIELKAEGAGRIAWNHLLTNGFDRAVLGSFSMDEVRSLADAGCPFPLSTLVPLGADPFSRAAETRADIIHLCWEKGGGERPERQVDTALLERAKDEGLGVVLWHEERKPVLDALMKLPVLGICTNQPELMRGFDRFAGLATEIVCHRGANHFAPENTLAAARLSFDQGARYVEIDVHMSADGEIVVIHDATLDRTTSGTGAVRARTLAELKALSAGAWFSPFYAAETMPTLDEMIALARSYGARLYIENKTVDAKVLVDFVRSRNFLGDCFFWSENPSLQEAMRQAAPDANIKASAGRYQGVEEMQGHLAPQLAEIHYRDYARLAPQCLERGITPMMQYFGDDPAIFDRIVEIAPPMINLDRADLLASALRRRLADDR</sequence>
<dbReference type="PANTHER" id="PTHR46211">
    <property type="entry name" value="GLYCEROPHOSPHORYL DIESTER PHOSPHODIESTERASE"/>
    <property type="match status" value="1"/>
</dbReference>
<dbReference type="AlphaFoldDB" id="A0A7T7KKT6"/>
<dbReference type="Pfam" id="PF03009">
    <property type="entry name" value="GDPD"/>
    <property type="match status" value="2"/>
</dbReference>
<evidence type="ECO:0000313" key="3">
    <source>
        <dbReference type="Proteomes" id="UP000596083"/>
    </source>
</evidence>
<dbReference type="SUPFAM" id="SSF51695">
    <property type="entry name" value="PLC-like phosphodiesterases"/>
    <property type="match status" value="2"/>
</dbReference>